<organism evidence="5 6">
    <name type="scientific">Streptomyces aurantiacus</name>
    <dbReference type="NCBI Taxonomy" id="47760"/>
    <lineage>
        <taxon>Bacteria</taxon>
        <taxon>Bacillati</taxon>
        <taxon>Actinomycetota</taxon>
        <taxon>Actinomycetes</taxon>
        <taxon>Kitasatosporales</taxon>
        <taxon>Streptomycetaceae</taxon>
        <taxon>Streptomyces</taxon>
        <taxon>Streptomyces aurantiacus group</taxon>
    </lineage>
</organism>
<dbReference type="InterPro" id="IPR013519">
    <property type="entry name" value="Int_alpha_beta-p"/>
</dbReference>
<proteinExistence type="predicted"/>
<dbReference type="Pfam" id="PF01839">
    <property type="entry name" value="FG-GAP"/>
    <property type="match status" value="1"/>
</dbReference>
<dbReference type="PANTHER" id="PTHR36220:SF1">
    <property type="entry name" value="GAMMA TUBULIN COMPLEX COMPONENT C-TERMINAL DOMAIN-CONTAINING PROTEIN"/>
    <property type="match status" value="1"/>
</dbReference>
<evidence type="ECO:0000313" key="6">
    <source>
        <dbReference type="Proteomes" id="UP000516444"/>
    </source>
</evidence>
<evidence type="ECO:0000256" key="1">
    <source>
        <dbReference type="ARBA" id="ARBA00022729"/>
    </source>
</evidence>
<dbReference type="InterPro" id="IPR013517">
    <property type="entry name" value="FG-GAP"/>
</dbReference>
<dbReference type="PROSITE" id="PS51257">
    <property type="entry name" value="PROKAR_LIPOPROTEIN"/>
    <property type="match status" value="1"/>
</dbReference>
<dbReference type="Gene3D" id="2.130.10.130">
    <property type="entry name" value="Integrin alpha, N-terminal"/>
    <property type="match status" value="2"/>
</dbReference>
<feature type="signal peptide" evidence="4">
    <location>
        <begin position="1"/>
        <end position="30"/>
    </location>
</feature>
<keyword evidence="2" id="KW-0677">Repeat</keyword>
<reference evidence="5 6" key="1">
    <citation type="journal article" date="2014" name="Int. J. Syst. Evol. Microbiol.">
        <title>Complete genome sequence of Corynebacterium casei LMG S-19264T (=DSM 44701T), isolated from a smear-ripened cheese.</title>
        <authorList>
            <consortium name="US DOE Joint Genome Institute (JGI-PGF)"/>
            <person name="Walter F."/>
            <person name="Albersmeier A."/>
            <person name="Kalinowski J."/>
            <person name="Ruckert C."/>
        </authorList>
    </citation>
    <scope>NUCLEOTIDE SEQUENCE [LARGE SCALE GENOMIC DNA]</scope>
    <source>
        <strain evidence="5 6">JCM 4677</strain>
    </source>
</reference>
<gene>
    <name evidence="5" type="ORF">GCM10017557_30540</name>
</gene>
<dbReference type="EMBL" id="AP023440">
    <property type="protein sequence ID" value="BCL28195.1"/>
    <property type="molecule type" value="Genomic_DNA"/>
</dbReference>
<evidence type="ECO:0000256" key="4">
    <source>
        <dbReference type="SAM" id="SignalP"/>
    </source>
</evidence>
<dbReference type="RefSeq" id="WP_359393953.1">
    <property type="nucleotide sequence ID" value="NZ_JBFAES010000009.1"/>
</dbReference>
<protein>
    <recommendedName>
        <fullName evidence="7">VCBS repeat-containing protein</fullName>
    </recommendedName>
</protein>
<evidence type="ECO:0000256" key="2">
    <source>
        <dbReference type="ARBA" id="ARBA00022737"/>
    </source>
</evidence>
<dbReference type="AlphaFoldDB" id="A0A7G1P563"/>
<name>A0A7G1P563_9ACTN</name>
<dbReference type="SUPFAM" id="SSF69318">
    <property type="entry name" value="Integrin alpha N-terminal domain"/>
    <property type="match status" value="1"/>
</dbReference>
<dbReference type="KEGG" id="sgm:GCM10017557_30540"/>
<keyword evidence="3" id="KW-0325">Glycoprotein</keyword>
<dbReference type="PANTHER" id="PTHR36220">
    <property type="entry name" value="UNNAMED PRODUCT"/>
    <property type="match status" value="1"/>
</dbReference>
<dbReference type="Proteomes" id="UP000516444">
    <property type="component" value="Chromosome"/>
</dbReference>
<keyword evidence="6" id="KW-1185">Reference proteome</keyword>
<dbReference type="InterPro" id="IPR028994">
    <property type="entry name" value="Integrin_alpha_N"/>
</dbReference>
<dbReference type="SMART" id="SM00191">
    <property type="entry name" value="Int_alpha"/>
    <property type="match status" value="5"/>
</dbReference>
<evidence type="ECO:0000313" key="5">
    <source>
        <dbReference type="EMBL" id="BCL28195.1"/>
    </source>
</evidence>
<sequence length="518" mass="51704">MGSIRARWLGMGAALVLAAGGLSSASSAVAAVACPSGVESDFNGDGQRDVAIADPEATVAGHADAGAVHVVYGSGEGNLELSQDSANAPGAPEDGDRFGHSLAVYDANLDGCSDLVVGIPYEDLSVTPASGTAVNYRDAGTVQIFYGAPAGLGAGPAVKEILQGEGKHLEGLAEHEDWIGYALAAGKSSSGVPFLAVGGPGEDLGTVTDAGAVFYLSGTALTKVTVQQDTVVAGDVPGIAEQDDRFGSSLAATPTHLAVGVPGEALDTVTFAGAATVFSHTLVSNSPKPLIGLAQDQDAISGAGETADRFGTALAMVPFRPSGATSTTESLLAVGVPGEDLVATTDAGGVHIFRLTASGTATQTAWVDQDIGEMEGESEAGDFFGQQLAAVNSSPNATSTATTTRLAVGAPGEEWQQEDLEKGGVQIMAMVGEPGADNSWVDPGYGVGEAAGPHMYTGMSLGATPDLLYVGVPYGEPEARAVHGFSWQVANGGAPTVSYKPGAGGIPAGGKAFGAVVR</sequence>
<feature type="chain" id="PRO_5028955086" description="VCBS repeat-containing protein" evidence="4">
    <location>
        <begin position="31"/>
        <end position="518"/>
    </location>
</feature>
<keyword evidence="1 4" id="KW-0732">Signal</keyword>
<evidence type="ECO:0008006" key="7">
    <source>
        <dbReference type="Google" id="ProtNLM"/>
    </source>
</evidence>
<evidence type="ECO:0000256" key="3">
    <source>
        <dbReference type="ARBA" id="ARBA00023180"/>
    </source>
</evidence>
<accession>A0A7G1P563</accession>